<keyword evidence="2" id="KW-0812">Transmembrane</keyword>
<protein>
    <submittedName>
        <fullName evidence="3">Cytochrome c biogenesis CcdA family protein</fullName>
    </submittedName>
</protein>
<feature type="transmembrane region" description="Helical" evidence="2">
    <location>
        <begin position="179"/>
        <end position="199"/>
    </location>
</feature>
<gene>
    <name evidence="3" type="ORF">ACFQGL_21315</name>
</gene>
<keyword evidence="2" id="KW-1133">Transmembrane helix</keyword>
<keyword evidence="2" id="KW-0472">Membrane</keyword>
<feature type="transmembrane region" description="Helical" evidence="2">
    <location>
        <begin position="14"/>
        <end position="38"/>
    </location>
</feature>
<feature type="transmembrane region" description="Helical" evidence="2">
    <location>
        <begin position="222"/>
        <end position="248"/>
    </location>
</feature>
<accession>A0ABW1H9F9</accession>
<feature type="region of interest" description="Disordered" evidence="1">
    <location>
        <begin position="64"/>
        <end position="95"/>
    </location>
</feature>
<feature type="transmembrane region" description="Helical" evidence="2">
    <location>
        <begin position="112"/>
        <end position="138"/>
    </location>
</feature>
<sequence>MGETFKHLAESGPLLFAIGAAVLAGLVSFLSPCVLPLVPGYLSFVTGLAGTDLEGRARKGTLLTPGVEQGSPANEAVERDGDGDSDSGSDRAGGGVAVRERVARVGSVKGRVLAGTMLFIAGFTVVFVATAILFASIGKVFFDYERQLEIVVGALIIVLGLGYLGLVPGLQRELRISRLPAAGLLGAPVFGAVFALSWMPCTGPTLGAVLGMATASGQTDRAVVLAVAYCLGLGVPFVVFGLGFQRLLGVFRAVRRNSRWVTRVGGALLILIGLALVTGGWQNFVIWLQTTVGVGEVSI</sequence>
<evidence type="ECO:0000313" key="3">
    <source>
        <dbReference type="EMBL" id="MFC5925883.1"/>
    </source>
</evidence>
<organism evidence="3 4">
    <name type="scientific">Micromonospora vulcania</name>
    <dbReference type="NCBI Taxonomy" id="1441873"/>
    <lineage>
        <taxon>Bacteria</taxon>
        <taxon>Bacillati</taxon>
        <taxon>Actinomycetota</taxon>
        <taxon>Actinomycetes</taxon>
        <taxon>Micromonosporales</taxon>
        <taxon>Micromonosporaceae</taxon>
        <taxon>Micromonospora</taxon>
    </lineage>
</organism>
<dbReference type="RefSeq" id="WP_377513980.1">
    <property type="nucleotide sequence ID" value="NZ_JBHSQS010000013.1"/>
</dbReference>
<comment type="caution">
    <text evidence="3">The sequence shown here is derived from an EMBL/GenBank/DDBJ whole genome shotgun (WGS) entry which is preliminary data.</text>
</comment>
<proteinExistence type="predicted"/>
<dbReference type="PANTHER" id="PTHR31272:SF4">
    <property type="entry name" value="CYTOCHROME C-TYPE BIOGENESIS PROTEIN HI_1454-RELATED"/>
    <property type="match status" value="1"/>
</dbReference>
<feature type="transmembrane region" description="Helical" evidence="2">
    <location>
        <begin position="260"/>
        <end position="281"/>
    </location>
</feature>
<feature type="transmembrane region" description="Helical" evidence="2">
    <location>
        <begin position="150"/>
        <end position="167"/>
    </location>
</feature>
<evidence type="ECO:0000313" key="4">
    <source>
        <dbReference type="Proteomes" id="UP001596226"/>
    </source>
</evidence>
<evidence type="ECO:0000256" key="1">
    <source>
        <dbReference type="SAM" id="MobiDB-lite"/>
    </source>
</evidence>
<dbReference type="PANTHER" id="PTHR31272">
    <property type="entry name" value="CYTOCHROME C-TYPE BIOGENESIS PROTEIN HI_1454-RELATED"/>
    <property type="match status" value="1"/>
</dbReference>
<dbReference type="Proteomes" id="UP001596226">
    <property type="component" value="Unassembled WGS sequence"/>
</dbReference>
<reference evidence="4" key="1">
    <citation type="journal article" date="2019" name="Int. J. Syst. Evol. Microbiol.">
        <title>The Global Catalogue of Microorganisms (GCM) 10K type strain sequencing project: providing services to taxonomists for standard genome sequencing and annotation.</title>
        <authorList>
            <consortium name="The Broad Institute Genomics Platform"/>
            <consortium name="The Broad Institute Genome Sequencing Center for Infectious Disease"/>
            <person name="Wu L."/>
            <person name="Ma J."/>
        </authorList>
    </citation>
    <scope>NUCLEOTIDE SEQUENCE [LARGE SCALE GENOMIC DNA]</scope>
    <source>
        <strain evidence="4">CGMCC 4.7144</strain>
    </source>
</reference>
<dbReference type="InterPro" id="IPR051790">
    <property type="entry name" value="Cytochrome_c-biogenesis_DsbD"/>
</dbReference>
<evidence type="ECO:0000256" key="2">
    <source>
        <dbReference type="SAM" id="Phobius"/>
    </source>
</evidence>
<dbReference type="EMBL" id="JBHSQS010000013">
    <property type="protein sequence ID" value="MFC5925883.1"/>
    <property type="molecule type" value="Genomic_DNA"/>
</dbReference>
<keyword evidence="4" id="KW-1185">Reference proteome</keyword>
<name>A0ABW1H9F9_9ACTN</name>